<dbReference type="SUPFAM" id="SSF82771">
    <property type="entry name" value="GIY-YIG endonuclease"/>
    <property type="match status" value="1"/>
</dbReference>
<dbReference type="PANTHER" id="PTHR20208">
    <property type="entry name" value="STRUCTURE-SPECIFIC ENDONUCLEASE SUBUNIT SLX1"/>
    <property type="match status" value="1"/>
</dbReference>
<dbReference type="Pfam" id="PF01541">
    <property type="entry name" value="GIY-YIG"/>
    <property type="match status" value="1"/>
</dbReference>
<dbReference type="GO" id="GO:0033557">
    <property type="term" value="C:Slx1-Slx4 complex"/>
    <property type="evidence" value="ECO:0007669"/>
    <property type="project" value="TreeGrafter"/>
</dbReference>
<dbReference type="CDD" id="cd10455">
    <property type="entry name" value="GIY-YIG_SLX1"/>
    <property type="match status" value="1"/>
</dbReference>
<proteinExistence type="predicted"/>
<name>A0A507EFF3_9FUNG</name>
<dbReference type="GO" id="GO:0008821">
    <property type="term" value="F:crossover junction DNA endonuclease activity"/>
    <property type="evidence" value="ECO:0007669"/>
    <property type="project" value="TreeGrafter"/>
</dbReference>
<keyword evidence="3" id="KW-1185">Reference proteome</keyword>
<dbReference type="EMBL" id="QEAQ01000002">
    <property type="protein sequence ID" value="TPX62571.1"/>
    <property type="molecule type" value="Genomic_DNA"/>
</dbReference>
<dbReference type="InterPro" id="IPR035901">
    <property type="entry name" value="GIY-YIG_endonuc_sf"/>
</dbReference>
<evidence type="ECO:0000313" key="3">
    <source>
        <dbReference type="Proteomes" id="UP000318582"/>
    </source>
</evidence>
<comment type="caution">
    <text evidence="2">The sequence shown here is derived from an EMBL/GenBank/DDBJ whole genome shotgun (WGS) entry which is preliminary data.</text>
</comment>
<dbReference type="InterPro" id="IPR050381">
    <property type="entry name" value="SLX1_endonuclease"/>
</dbReference>
<evidence type="ECO:0000259" key="1">
    <source>
        <dbReference type="PROSITE" id="PS50164"/>
    </source>
</evidence>
<dbReference type="InterPro" id="IPR000305">
    <property type="entry name" value="GIY-YIG_endonuc"/>
</dbReference>
<feature type="domain" description="GIY-YIG" evidence="1">
    <location>
        <begin position="22"/>
        <end position="104"/>
    </location>
</feature>
<dbReference type="PROSITE" id="PS50164">
    <property type="entry name" value="GIY_YIG"/>
    <property type="match status" value="1"/>
</dbReference>
<dbReference type="Gene3D" id="3.40.1440.10">
    <property type="entry name" value="GIY-YIG endonuclease"/>
    <property type="match status" value="1"/>
</dbReference>
<dbReference type="Proteomes" id="UP000318582">
    <property type="component" value="Unassembled WGS sequence"/>
</dbReference>
<gene>
    <name evidence="2" type="ORF">PhCBS80983_g00352</name>
</gene>
<evidence type="ECO:0000313" key="2">
    <source>
        <dbReference type="EMBL" id="TPX62571.1"/>
    </source>
</evidence>
<dbReference type="GO" id="GO:0017108">
    <property type="term" value="F:5'-flap endonuclease activity"/>
    <property type="evidence" value="ECO:0007669"/>
    <property type="project" value="TreeGrafter"/>
</dbReference>
<accession>A0A507EFF3</accession>
<organism evidence="2 3">
    <name type="scientific">Powellomyces hirtus</name>
    <dbReference type="NCBI Taxonomy" id="109895"/>
    <lineage>
        <taxon>Eukaryota</taxon>
        <taxon>Fungi</taxon>
        <taxon>Fungi incertae sedis</taxon>
        <taxon>Chytridiomycota</taxon>
        <taxon>Chytridiomycota incertae sedis</taxon>
        <taxon>Chytridiomycetes</taxon>
        <taxon>Spizellomycetales</taxon>
        <taxon>Powellomycetaceae</taxon>
        <taxon>Powellomyces</taxon>
    </lineage>
</organism>
<dbReference type="GO" id="GO:0000724">
    <property type="term" value="P:double-strand break repair via homologous recombination"/>
    <property type="evidence" value="ECO:0007669"/>
    <property type="project" value="TreeGrafter"/>
</dbReference>
<dbReference type="STRING" id="109895.A0A507EFF3"/>
<reference evidence="2 3" key="1">
    <citation type="journal article" date="2019" name="Sci. Rep.">
        <title>Comparative genomics of chytrid fungi reveal insights into the obligate biotrophic and pathogenic lifestyle of Synchytrium endobioticum.</title>
        <authorList>
            <person name="van de Vossenberg B.T.L.H."/>
            <person name="Warris S."/>
            <person name="Nguyen H.D.T."/>
            <person name="van Gent-Pelzer M.P.E."/>
            <person name="Joly D.L."/>
            <person name="van de Geest H.C."/>
            <person name="Bonants P.J.M."/>
            <person name="Smith D.S."/>
            <person name="Levesque C.A."/>
            <person name="van der Lee T.A.J."/>
        </authorList>
    </citation>
    <scope>NUCLEOTIDE SEQUENCE [LARGE SCALE GENOMIC DNA]</scope>
    <source>
        <strain evidence="2 3">CBS 809.83</strain>
    </source>
</reference>
<dbReference type="PANTHER" id="PTHR20208:SF10">
    <property type="entry name" value="STRUCTURE-SPECIFIC ENDONUCLEASE SUBUNIT SLX1"/>
    <property type="match status" value="1"/>
</dbReference>
<dbReference type="AlphaFoldDB" id="A0A507EFF3"/>
<protein>
    <recommendedName>
        <fullName evidence="1">GIY-YIG domain-containing protein</fullName>
    </recommendedName>
</protein>
<sequence>MAESVPSSQSGIPQYSTPLSPNFYGCYLLSSRKKGCENHAYVGSTPNPIRRLRQHLGEIKGGAKQTERKRPWDMVVVVFGFPNKYAALQFEWGWQRPHLSRHFSTRYPGAYKGTRNEQKIPTKLRVLNDMLQLEQWSRWSLNIHFTKEEIATAFARLPTAPPPHIGITCGPLADIGGGCVLPSMFGRHFMSILLVRYLF</sequence>